<comment type="catalytic activity">
    <reaction evidence="7 8">
        <text>L-glutamyl-tRNA(Gln) + L-glutamine + ATP + H2O = L-glutaminyl-tRNA(Gln) + L-glutamate + ADP + phosphate + H(+)</text>
        <dbReference type="Rhea" id="RHEA:17521"/>
        <dbReference type="Rhea" id="RHEA-COMP:9681"/>
        <dbReference type="Rhea" id="RHEA-COMP:9684"/>
        <dbReference type="ChEBI" id="CHEBI:15377"/>
        <dbReference type="ChEBI" id="CHEBI:15378"/>
        <dbReference type="ChEBI" id="CHEBI:29985"/>
        <dbReference type="ChEBI" id="CHEBI:30616"/>
        <dbReference type="ChEBI" id="CHEBI:43474"/>
        <dbReference type="ChEBI" id="CHEBI:58359"/>
        <dbReference type="ChEBI" id="CHEBI:78520"/>
        <dbReference type="ChEBI" id="CHEBI:78521"/>
        <dbReference type="ChEBI" id="CHEBI:456216"/>
        <dbReference type="EC" id="6.3.5.7"/>
    </reaction>
</comment>
<feature type="active site" description="Charge relay system" evidence="8">
    <location>
        <position position="152"/>
    </location>
</feature>
<dbReference type="Proteomes" id="UP000886879">
    <property type="component" value="Unassembled WGS sequence"/>
</dbReference>
<dbReference type="PROSITE" id="PS00571">
    <property type="entry name" value="AMIDASES"/>
    <property type="match status" value="1"/>
</dbReference>
<dbReference type="InterPro" id="IPR004412">
    <property type="entry name" value="GatA"/>
</dbReference>
<dbReference type="Gene3D" id="3.90.1300.10">
    <property type="entry name" value="Amidase signature (AS) domain"/>
    <property type="match status" value="1"/>
</dbReference>
<keyword evidence="2 8" id="KW-0436">Ligase</keyword>
<evidence type="ECO:0000256" key="1">
    <source>
        <dbReference type="ARBA" id="ARBA00008069"/>
    </source>
</evidence>
<accession>A0A9D1CGT8</accession>
<dbReference type="HAMAP" id="MF_00120">
    <property type="entry name" value="GatA"/>
    <property type="match status" value="1"/>
</dbReference>
<keyword evidence="3 8" id="KW-0547">Nucleotide-binding</keyword>
<dbReference type="EC" id="6.3.5.7" evidence="8"/>
<evidence type="ECO:0000256" key="5">
    <source>
        <dbReference type="ARBA" id="ARBA00022917"/>
    </source>
</evidence>
<evidence type="ECO:0000259" key="9">
    <source>
        <dbReference type="Pfam" id="PF01425"/>
    </source>
</evidence>
<evidence type="ECO:0000256" key="4">
    <source>
        <dbReference type="ARBA" id="ARBA00022840"/>
    </source>
</evidence>
<dbReference type="InterPro" id="IPR036928">
    <property type="entry name" value="AS_sf"/>
</dbReference>
<feature type="active site" description="Acyl-ester intermediate" evidence="8">
    <location>
        <position position="176"/>
    </location>
</feature>
<dbReference type="InterPro" id="IPR023631">
    <property type="entry name" value="Amidase_dom"/>
</dbReference>
<dbReference type="InterPro" id="IPR020556">
    <property type="entry name" value="Amidase_CS"/>
</dbReference>
<comment type="caution">
    <text evidence="10">The sequence shown here is derived from an EMBL/GenBank/DDBJ whole genome shotgun (WGS) entry which is preliminary data.</text>
</comment>
<evidence type="ECO:0000256" key="7">
    <source>
        <dbReference type="ARBA" id="ARBA00047407"/>
    </source>
</evidence>
<evidence type="ECO:0000313" key="11">
    <source>
        <dbReference type="Proteomes" id="UP000886879"/>
    </source>
</evidence>
<protein>
    <recommendedName>
        <fullName evidence="8">Glutamyl-tRNA(Gln) amidotransferase subunit A</fullName>
        <shortName evidence="8">Glu-ADT subunit A</shortName>
        <ecNumber evidence="8">6.3.5.7</ecNumber>
    </recommendedName>
</protein>
<dbReference type="Pfam" id="PF01425">
    <property type="entry name" value="Amidase"/>
    <property type="match status" value="1"/>
</dbReference>
<dbReference type="InterPro" id="IPR000120">
    <property type="entry name" value="Amidase"/>
</dbReference>
<dbReference type="PANTHER" id="PTHR11895">
    <property type="entry name" value="TRANSAMIDASE"/>
    <property type="match status" value="1"/>
</dbReference>
<comment type="subunit">
    <text evidence="8">Heterotrimer of A, B and C subunits.</text>
</comment>
<evidence type="ECO:0000256" key="6">
    <source>
        <dbReference type="ARBA" id="ARBA00025295"/>
    </source>
</evidence>
<sequence>MNLTHLTALELGRAIASGDVTIPQATKAALEEIAQRDKSLNSCITVLEEQAMERAEALQKGLKPGLSPLYGVPLLLKDNLCTQDVPTTCGSKLLEGYVPPYDATVVERVQEAGGVCLGKGNLDEFAMGSTTETSYFGPTRNPWEESRVPGGSSGGCAAGVAAGFAWYALGSDTGGSIRQPAGYCGLTGLKPTYGTVSRYGLVAYASSLDQVGPLCRDAADCAAVLDILQGKDHRDSTTVDGNYGGLLSSLTADIRGLRVGLPVECFGEGLDPQVAQRVQEVAQVLQHRGAILTEVSIPELKQVIGAYYVLASAEASSNLARYDGVKYGFRAKEYQNLTQMYENTRSQGFGKEAKLRMLLGTFVLSAGYYEAYYKKALAVKEQVKRGLERAFATCDVLLTPVTPNTAPKLGEGLADPMKMYLSDLYTVPANLAGLPALSMPCGVDGQGMPVGAQLMGPRFGEQLLLNTAYAYQQETDHHKSVPRGGEGR</sequence>
<comment type="function">
    <text evidence="6 8">Allows the formation of correctly charged Gln-tRNA(Gln) through the transamidation of misacylated Glu-tRNA(Gln) in organisms which lack glutaminyl-tRNA synthetase. The reaction takes place in the presence of glutamine and ATP through an activated gamma-phospho-Glu-tRNA(Gln).</text>
</comment>
<dbReference type="GO" id="GO:0005524">
    <property type="term" value="F:ATP binding"/>
    <property type="evidence" value="ECO:0007669"/>
    <property type="project" value="UniProtKB-KW"/>
</dbReference>
<dbReference type="AlphaFoldDB" id="A0A9D1CGT8"/>
<proteinExistence type="inferred from homology"/>
<dbReference type="EMBL" id="DVFO01000070">
    <property type="protein sequence ID" value="HIQ61326.1"/>
    <property type="molecule type" value="Genomic_DNA"/>
</dbReference>
<gene>
    <name evidence="8 10" type="primary">gatA</name>
    <name evidence="10" type="ORF">IAD31_06995</name>
</gene>
<keyword evidence="5 8" id="KW-0648">Protein biosynthesis</keyword>
<dbReference type="GO" id="GO:0030956">
    <property type="term" value="C:glutamyl-tRNA(Gln) amidotransferase complex"/>
    <property type="evidence" value="ECO:0007669"/>
    <property type="project" value="InterPro"/>
</dbReference>
<evidence type="ECO:0000256" key="8">
    <source>
        <dbReference type="HAMAP-Rule" id="MF_00120"/>
    </source>
</evidence>
<reference evidence="10" key="1">
    <citation type="submission" date="2020-10" db="EMBL/GenBank/DDBJ databases">
        <authorList>
            <person name="Gilroy R."/>
        </authorList>
    </citation>
    <scope>NUCLEOTIDE SEQUENCE</scope>
    <source>
        <strain evidence="10">ChiGjej2B2-12916</strain>
    </source>
</reference>
<feature type="domain" description="Amidase" evidence="9">
    <location>
        <begin position="25"/>
        <end position="465"/>
    </location>
</feature>
<dbReference type="NCBIfam" id="TIGR00132">
    <property type="entry name" value="gatA"/>
    <property type="match status" value="1"/>
</dbReference>
<evidence type="ECO:0000256" key="3">
    <source>
        <dbReference type="ARBA" id="ARBA00022741"/>
    </source>
</evidence>
<comment type="similarity">
    <text evidence="1 8">Belongs to the amidase family. GatA subfamily.</text>
</comment>
<name>A0A9D1CGT8_9FIRM</name>
<dbReference type="PANTHER" id="PTHR11895:SF7">
    <property type="entry name" value="GLUTAMYL-TRNA(GLN) AMIDOTRANSFERASE SUBUNIT A, MITOCHONDRIAL"/>
    <property type="match status" value="1"/>
</dbReference>
<reference evidence="10" key="2">
    <citation type="journal article" date="2021" name="PeerJ">
        <title>Extensive microbial diversity within the chicken gut microbiome revealed by metagenomics and culture.</title>
        <authorList>
            <person name="Gilroy R."/>
            <person name="Ravi A."/>
            <person name="Getino M."/>
            <person name="Pursley I."/>
            <person name="Horton D.L."/>
            <person name="Alikhan N.F."/>
            <person name="Baker D."/>
            <person name="Gharbi K."/>
            <person name="Hall N."/>
            <person name="Watson M."/>
            <person name="Adriaenssens E.M."/>
            <person name="Foster-Nyarko E."/>
            <person name="Jarju S."/>
            <person name="Secka A."/>
            <person name="Antonio M."/>
            <person name="Oren A."/>
            <person name="Chaudhuri R.R."/>
            <person name="La Ragione R."/>
            <person name="Hildebrand F."/>
            <person name="Pallen M.J."/>
        </authorList>
    </citation>
    <scope>NUCLEOTIDE SEQUENCE</scope>
    <source>
        <strain evidence="10">ChiGjej2B2-12916</strain>
    </source>
</reference>
<dbReference type="GO" id="GO:0050567">
    <property type="term" value="F:glutaminyl-tRNA synthase (glutamine-hydrolyzing) activity"/>
    <property type="evidence" value="ECO:0007669"/>
    <property type="project" value="UniProtKB-UniRule"/>
</dbReference>
<evidence type="ECO:0000256" key="2">
    <source>
        <dbReference type="ARBA" id="ARBA00022598"/>
    </source>
</evidence>
<evidence type="ECO:0000313" key="10">
    <source>
        <dbReference type="EMBL" id="HIQ61326.1"/>
    </source>
</evidence>
<dbReference type="SUPFAM" id="SSF75304">
    <property type="entry name" value="Amidase signature (AS) enzymes"/>
    <property type="match status" value="1"/>
</dbReference>
<organism evidence="10 11">
    <name type="scientific">Candidatus Enterenecus faecium</name>
    <dbReference type="NCBI Taxonomy" id="2840780"/>
    <lineage>
        <taxon>Bacteria</taxon>
        <taxon>Bacillati</taxon>
        <taxon>Bacillota</taxon>
        <taxon>Clostridia</taxon>
        <taxon>Eubacteriales</taxon>
        <taxon>Candidatus Enterenecus</taxon>
    </lineage>
</organism>
<dbReference type="GO" id="GO:0006412">
    <property type="term" value="P:translation"/>
    <property type="evidence" value="ECO:0007669"/>
    <property type="project" value="UniProtKB-UniRule"/>
</dbReference>
<keyword evidence="4 8" id="KW-0067">ATP-binding</keyword>
<feature type="active site" description="Charge relay system" evidence="8">
    <location>
        <position position="77"/>
    </location>
</feature>